<name>A0ABN2UZJ0_9ACTN</name>
<dbReference type="SUPFAM" id="SSF47413">
    <property type="entry name" value="lambda repressor-like DNA-binding domains"/>
    <property type="match status" value="1"/>
</dbReference>
<keyword evidence="3" id="KW-1185">Reference proteome</keyword>
<dbReference type="Gene3D" id="1.10.260.40">
    <property type="entry name" value="lambda repressor-like DNA-binding domains"/>
    <property type="match status" value="1"/>
</dbReference>
<proteinExistence type="predicted"/>
<dbReference type="Pfam" id="PF01381">
    <property type="entry name" value="HTH_3"/>
    <property type="match status" value="1"/>
</dbReference>
<accession>A0ABN2UZJ0</accession>
<evidence type="ECO:0000313" key="2">
    <source>
        <dbReference type="EMBL" id="GAA2046635.1"/>
    </source>
</evidence>
<dbReference type="InterPro" id="IPR010982">
    <property type="entry name" value="Lambda_DNA-bd_dom_sf"/>
</dbReference>
<evidence type="ECO:0000259" key="1">
    <source>
        <dbReference type="PROSITE" id="PS50943"/>
    </source>
</evidence>
<dbReference type="CDD" id="cd00093">
    <property type="entry name" value="HTH_XRE"/>
    <property type="match status" value="1"/>
</dbReference>
<dbReference type="InterPro" id="IPR001387">
    <property type="entry name" value="Cro/C1-type_HTH"/>
</dbReference>
<organism evidence="2 3">
    <name type="scientific">Catenulispora yoronensis</name>
    <dbReference type="NCBI Taxonomy" id="450799"/>
    <lineage>
        <taxon>Bacteria</taxon>
        <taxon>Bacillati</taxon>
        <taxon>Actinomycetota</taxon>
        <taxon>Actinomycetes</taxon>
        <taxon>Catenulisporales</taxon>
        <taxon>Catenulisporaceae</taxon>
        <taxon>Catenulispora</taxon>
    </lineage>
</organism>
<gene>
    <name evidence="2" type="ORF">GCM10009839_58960</name>
</gene>
<reference evidence="2 3" key="1">
    <citation type="journal article" date="2019" name="Int. J. Syst. Evol. Microbiol.">
        <title>The Global Catalogue of Microorganisms (GCM) 10K type strain sequencing project: providing services to taxonomists for standard genome sequencing and annotation.</title>
        <authorList>
            <consortium name="The Broad Institute Genomics Platform"/>
            <consortium name="The Broad Institute Genome Sequencing Center for Infectious Disease"/>
            <person name="Wu L."/>
            <person name="Ma J."/>
        </authorList>
    </citation>
    <scope>NUCLEOTIDE SEQUENCE [LARGE SCALE GENOMIC DNA]</scope>
    <source>
        <strain evidence="2 3">JCM 16014</strain>
    </source>
</reference>
<protein>
    <recommendedName>
        <fullName evidence="1">HTH cro/C1-type domain-containing protein</fullName>
    </recommendedName>
</protein>
<evidence type="ECO:0000313" key="3">
    <source>
        <dbReference type="Proteomes" id="UP001500751"/>
    </source>
</evidence>
<dbReference type="Proteomes" id="UP001500751">
    <property type="component" value="Unassembled WGS sequence"/>
</dbReference>
<dbReference type="PROSITE" id="PS50943">
    <property type="entry name" value="HTH_CROC1"/>
    <property type="match status" value="1"/>
</dbReference>
<feature type="domain" description="HTH cro/C1-type" evidence="1">
    <location>
        <begin position="141"/>
        <end position="181"/>
    </location>
</feature>
<comment type="caution">
    <text evidence="2">The sequence shown here is derived from an EMBL/GenBank/DDBJ whole genome shotgun (WGS) entry which is preliminary data.</text>
</comment>
<dbReference type="SMART" id="SM00530">
    <property type="entry name" value="HTH_XRE"/>
    <property type="match status" value="2"/>
</dbReference>
<sequence length="202" mass="22898">MAKKRIGLPLAPSGPQYDFFVLMQDLVLRHGDHTIEELARRCLRSGSGIHRALRGPDLPSRDLVKRIVQGLFSDEQDDDGQRAAERAALVAWTAAVEDQQKPRRAAVAREAAAAEAREAVKRFAANLRDIIDDRDEPHKRLAYRVDVGRSTLGDWLTGRRLPSADRVYELMQVLRVTEEESATTHQLWQDARRLQRSIRLSS</sequence>
<dbReference type="EMBL" id="BAAAQN010000041">
    <property type="protein sequence ID" value="GAA2046635.1"/>
    <property type="molecule type" value="Genomic_DNA"/>
</dbReference>